<proteinExistence type="predicted"/>
<organism evidence="2 3">
    <name type="scientific">Colletotrichum chrysophilum</name>
    <dbReference type="NCBI Taxonomy" id="1836956"/>
    <lineage>
        <taxon>Eukaryota</taxon>
        <taxon>Fungi</taxon>
        <taxon>Dikarya</taxon>
        <taxon>Ascomycota</taxon>
        <taxon>Pezizomycotina</taxon>
        <taxon>Sordariomycetes</taxon>
        <taxon>Hypocreomycetidae</taxon>
        <taxon>Glomerellales</taxon>
        <taxon>Glomerellaceae</taxon>
        <taxon>Colletotrichum</taxon>
        <taxon>Colletotrichum gloeosporioides species complex</taxon>
    </lineage>
</organism>
<sequence length="104" mass="11266">MQIQSLAIFAAIAGSVAAAPTPENTQPASPSYTEFPEGILPLDFSTAVEARDNSLQKRWCPGETFPNCIQIQGQVCIWGCGFRNNFQCLVGCPAETHANCVEWC</sequence>
<keyword evidence="3" id="KW-1185">Reference proteome</keyword>
<reference evidence="2" key="1">
    <citation type="submission" date="2023-01" db="EMBL/GenBank/DDBJ databases">
        <title>Colletotrichum chrysophilum M932 genome sequence.</title>
        <authorList>
            <person name="Baroncelli R."/>
        </authorList>
    </citation>
    <scope>NUCLEOTIDE SEQUENCE</scope>
    <source>
        <strain evidence="2">M932</strain>
    </source>
</reference>
<gene>
    <name evidence="2" type="ORF">CCHR01_10156</name>
</gene>
<protein>
    <submittedName>
        <fullName evidence="2">Uncharacterized protein</fullName>
    </submittedName>
</protein>
<evidence type="ECO:0000313" key="3">
    <source>
        <dbReference type="Proteomes" id="UP001243330"/>
    </source>
</evidence>
<feature type="chain" id="PRO_5042273973" evidence="1">
    <location>
        <begin position="19"/>
        <end position="104"/>
    </location>
</feature>
<feature type="signal peptide" evidence="1">
    <location>
        <begin position="1"/>
        <end position="18"/>
    </location>
</feature>
<comment type="caution">
    <text evidence="2">The sequence shown here is derived from an EMBL/GenBank/DDBJ whole genome shotgun (WGS) entry which is preliminary data.</text>
</comment>
<accession>A0AAD9AGG3</accession>
<keyword evidence="1" id="KW-0732">Signal</keyword>
<name>A0AAD9AGG3_9PEZI</name>
<evidence type="ECO:0000256" key="1">
    <source>
        <dbReference type="SAM" id="SignalP"/>
    </source>
</evidence>
<dbReference type="EMBL" id="JAQOWY010000209">
    <property type="protein sequence ID" value="KAK1847239.1"/>
    <property type="molecule type" value="Genomic_DNA"/>
</dbReference>
<dbReference type="Proteomes" id="UP001243330">
    <property type="component" value="Unassembled WGS sequence"/>
</dbReference>
<evidence type="ECO:0000313" key="2">
    <source>
        <dbReference type="EMBL" id="KAK1847239.1"/>
    </source>
</evidence>
<dbReference type="AlphaFoldDB" id="A0AAD9AGG3"/>